<keyword evidence="5" id="KW-0560">Oxidoreductase</keyword>
<dbReference type="InterPro" id="IPR050924">
    <property type="entry name" value="Peroxiredoxin_BCP/PrxQ"/>
</dbReference>
<reference evidence="14 15" key="1">
    <citation type="submission" date="2015-11" db="EMBL/GenBank/DDBJ databases">
        <title>Exploring the genomic traits of fungus-feeding bacterial genus Collimonas.</title>
        <authorList>
            <person name="Song C."/>
            <person name="Schmidt R."/>
            <person name="de Jager V."/>
            <person name="Krzyzanowska D."/>
            <person name="Jongedijk E."/>
            <person name="Cankar K."/>
            <person name="Beekwilder J."/>
            <person name="van Veen A."/>
            <person name="de Boer W."/>
            <person name="van Veen J.A."/>
            <person name="Garbeva P."/>
        </authorList>
    </citation>
    <scope>NUCLEOTIDE SEQUENCE [LARGE SCALE GENOMIC DNA]</scope>
    <source>
        <strain evidence="14 15">Ter6</strain>
    </source>
</reference>
<dbReference type="RefSeq" id="WP_061538963.1">
    <property type="nucleotide sequence ID" value="NZ_CP013232.1"/>
</dbReference>
<feature type="chain" id="PRO_5007276703" description="thioredoxin-dependent peroxiredoxin" evidence="12">
    <location>
        <begin position="21"/>
        <end position="179"/>
    </location>
</feature>
<dbReference type="GO" id="GO:0008379">
    <property type="term" value="F:thioredoxin peroxidase activity"/>
    <property type="evidence" value="ECO:0007669"/>
    <property type="project" value="TreeGrafter"/>
</dbReference>
<evidence type="ECO:0000256" key="12">
    <source>
        <dbReference type="SAM" id="SignalP"/>
    </source>
</evidence>
<dbReference type="PATRIC" id="fig|158899.10.peg.1037"/>
<feature type="domain" description="Thioredoxin" evidence="13">
    <location>
        <begin position="22"/>
        <end position="179"/>
    </location>
</feature>
<evidence type="ECO:0000259" key="13">
    <source>
        <dbReference type="PROSITE" id="PS51352"/>
    </source>
</evidence>
<evidence type="ECO:0000256" key="2">
    <source>
        <dbReference type="ARBA" id="ARBA00013017"/>
    </source>
</evidence>
<dbReference type="InterPro" id="IPR013766">
    <property type="entry name" value="Thioredoxin_domain"/>
</dbReference>
<dbReference type="GO" id="GO:0034599">
    <property type="term" value="P:cellular response to oxidative stress"/>
    <property type="evidence" value="ECO:0007669"/>
    <property type="project" value="TreeGrafter"/>
</dbReference>
<dbReference type="InterPro" id="IPR036249">
    <property type="entry name" value="Thioredoxin-like_sf"/>
</dbReference>
<dbReference type="GO" id="GO:0005737">
    <property type="term" value="C:cytoplasm"/>
    <property type="evidence" value="ECO:0007669"/>
    <property type="project" value="TreeGrafter"/>
</dbReference>
<dbReference type="SUPFAM" id="SSF52833">
    <property type="entry name" value="Thioredoxin-like"/>
    <property type="match status" value="1"/>
</dbReference>
<protein>
    <recommendedName>
        <fullName evidence="2">thioredoxin-dependent peroxiredoxin</fullName>
        <ecNumber evidence="2">1.11.1.24</ecNumber>
    </recommendedName>
    <alternativeName>
        <fullName evidence="8">Thioredoxin peroxidase</fullName>
    </alternativeName>
    <alternativeName>
        <fullName evidence="10">Thioredoxin-dependent peroxiredoxin Bcp</fullName>
    </alternativeName>
</protein>
<dbReference type="Proteomes" id="UP000072421">
    <property type="component" value="Chromosome"/>
</dbReference>
<dbReference type="CDD" id="cd03017">
    <property type="entry name" value="PRX_BCP"/>
    <property type="match status" value="1"/>
</dbReference>
<sequence length="179" mass="19303">MKRLIAALMVCSAVAAPAFAALKAGEPAPPFTTQASLGGKVFSYSLADELKKGPVVLYFYPAAFTKGCTIEAHLFADAVDKYKALGASVIGVSADNIDTLNKFSVSECRSKFAVASDQDQKIMKSYDSVLLAKTNYADRVSYVIAPNGSIIYEYSSMDPDKHVSNTLQALEQWVAKQKK</sequence>
<dbReference type="EC" id="1.11.1.24" evidence="2"/>
<dbReference type="InterPro" id="IPR000866">
    <property type="entry name" value="AhpC/TSA"/>
</dbReference>
<accession>A0A127P7X1</accession>
<evidence type="ECO:0000256" key="3">
    <source>
        <dbReference type="ARBA" id="ARBA00022559"/>
    </source>
</evidence>
<evidence type="ECO:0000256" key="9">
    <source>
        <dbReference type="ARBA" id="ARBA00038489"/>
    </source>
</evidence>
<keyword evidence="12" id="KW-0732">Signal</keyword>
<keyword evidence="4" id="KW-0049">Antioxidant</keyword>
<evidence type="ECO:0000313" key="15">
    <source>
        <dbReference type="Proteomes" id="UP000072421"/>
    </source>
</evidence>
<dbReference type="PROSITE" id="PS51352">
    <property type="entry name" value="THIOREDOXIN_2"/>
    <property type="match status" value="1"/>
</dbReference>
<dbReference type="GO" id="GO:0045454">
    <property type="term" value="P:cell redox homeostasis"/>
    <property type="evidence" value="ECO:0007669"/>
    <property type="project" value="TreeGrafter"/>
</dbReference>
<evidence type="ECO:0000256" key="7">
    <source>
        <dbReference type="ARBA" id="ARBA00023284"/>
    </source>
</evidence>
<keyword evidence="6" id="KW-1015">Disulfide bond</keyword>
<evidence type="ECO:0000256" key="5">
    <source>
        <dbReference type="ARBA" id="ARBA00023002"/>
    </source>
</evidence>
<comment type="catalytic activity">
    <reaction evidence="11">
        <text>a hydroperoxide + [thioredoxin]-dithiol = an alcohol + [thioredoxin]-disulfide + H2O</text>
        <dbReference type="Rhea" id="RHEA:62620"/>
        <dbReference type="Rhea" id="RHEA-COMP:10698"/>
        <dbReference type="Rhea" id="RHEA-COMP:10700"/>
        <dbReference type="ChEBI" id="CHEBI:15377"/>
        <dbReference type="ChEBI" id="CHEBI:29950"/>
        <dbReference type="ChEBI" id="CHEBI:30879"/>
        <dbReference type="ChEBI" id="CHEBI:35924"/>
        <dbReference type="ChEBI" id="CHEBI:50058"/>
        <dbReference type="EC" id="1.11.1.24"/>
    </reaction>
</comment>
<evidence type="ECO:0000256" key="10">
    <source>
        <dbReference type="ARBA" id="ARBA00042639"/>
    </source>
</evidence>
<dbReference type="OrthoDB" id="5572803at2"/>
<dbReference type="Gene3D" id="3.40.30.10">
    <property type="entry name" value="Glutaredoxin"/>
    <property type="match status" value="1"/>
</dbReference>
<keyword evidence="7" id="KW-0676">Redox-active center</keyword>
<dbReference type="AlphaFoldDB" id="A0A127P7X1"/>
<evidence type="ECO:0000313" key="14">
    <source>
        <dbReference type="EMBL" id="AMO93744.1"/>
    </source>
</evidence>
<keyword evidence="3" id="KW-0575">Peroxidase</keyword>
<dbReference type="PANTHER" id="PTHR42801:SF4">
    <property type="entry name" value="AHPC_TSA FAMILY PROTEIN"/>
    <property type="match status" value="1"/>
</dbReference>
<name>A0A127P7X1_9BURK</name>
<evidence type="ECO:0000256" key="6">
    <source>
        <dbReference type="ARBA" id="ARBA00023157"/>
    </source>
</evidence>
<evidence type="ECO:0000256" key="11">
    <source>
        <dbReference type="ARBA" id="ARBA00049091"/>
    </source>
</evidence>
<evidence type="ECO:0000256" key="4">
    <source>
        <dbReference type="ARBA" id="ARBA00022862"/>
    </source>
</evidence>
<dbReference type="Pfam" id="PF00578">
    <property type="entry name" value="AhpC-TSA"/>
    <property type="match status" value="1"/>
</dbReference>
<proteinExistence type="inferred from homology"/>
<gene>
    <name evidence="14" type="ORF">CFter6_1026</name>
</gene>
<evidence type="ECO:0000256" key="8">
    <source>
        <dbReference type="ARBA" id="ARBA00032824"/>
    </source>
</evidence>
<comment type="function">
    <text evidence="1">Thiol-specific peroxidase that catalyzes the reduction of hydrogen peroxide and organic hydroperoxides to water and alcohols, respectively. Plays a role in cell protection against oxidative stress by detoxifying peroxides and as sensor of hydrogen peroxide-mediated signaling events.</text>
</comment>
<organism evidence="14">
    <name type="scientific">Collimonas fungivorans</name>
    <dbReference type="NCBI Taxonomy" id="158899"/>
    <lineage>
        <taxon>Bacteria</taxon>
        <taxon>Pseudomonadati</taxon>
        <taxon>Pseudomonadota</taxon>
        <taxon>Betaproteobacteria</taxon>
        <taxon>Burkholderiales</taxon>
        <taxon>Oxalobacteraceae</taxon>
        <taxon>Collimonas</taxon>
    </lineage>
</organism>
<dbReference type="PANTHER" id="PTHR42801">
    <property type="entry name" value="THIOREDOXIN-DEPENDENT PEROXIDE REDUCTASE"/>
    <property type="match status" value="1"/>
</dbReference>
<evidence type="ECO:0000256" key="1">
    <source>
        <dbReference type="ARBA" id="ARBA00003330"/>
    </source>
</evidence>
<dbReference type="EMBL" id="CP013232">
    <property type="protein sequence ID" value="AMO93744.1"/>
    <property type="molecule type" value="Genomic_DNA"/>
</dbReference>
<feature type="signal peptide" evidence="12">
    <location>
        <begin position="1"/>
        <end position="20"/>
    </location>
</feature>
<comment type="similarity">
    <text evidence="9">Belongs to the peroxiredoxin family. BCP/PrxQ subfamily.</text>
</comment>